<dbReference type="Gene3D" id="3.40.50.150">
    <property type="entry name" value="Vaccinia Virus protein VP39"/>
    <property type="match status" value="1"/>
</dbReference>
<dbReference type="InterPro" id="IPR029063">
    <property type="entry name" value="SAM-dependent_MTases_sf"/>
</dbReference>
<dbReference type="AlphaFoldDB" id="A0A382SR57"/>
<evidence type="ECO:0000313" key="1">
    <source>
        <dbReference type="EMBL" id="SVD12409.1"/>
    </source>
</evidence>
<dbReference type="EMBL" id="UINC01130981">
    <property type="protein sequence ID" value="SVD12409.1"/>
    <property type="molecule type" value="Genomic_DNA"/>
</dbReference>
<reference evidence="1" key="1">
    <citation type="submission" date="2018-05" db="EMBL/GenBank/DDBJ databases">
        <authorList>
            <person name="Lanie J.A."/>
            <person name="Ng W.-L."/>
            <person name="Kazmierczak K.M."/>
            <person name="Andrzejewski T.M."/>
            <person name="Davidsen T.M."/>
            <person name="Wayne K.J."/>
            <person name="Tettelin H."/>
            <person name="Glass J.I."/>
            <person name="Rusch D."/>
            <person name="Podicherti R."/>
            <person name="Tsui H.-C.T."/>
            <person name="Winkler M.E."/>
        </authorList>
    </citation>
    <scope>NUCLEOTIDE SEQUENCE</scope>
</reference>
<evidence type="ECO:0008006" key="2">
    <source>
        <dbReference type="Google" id="ProtNLM"/>
    </source>
</evidence>
<organism evidence="1">
    <name type="scientific">marine metagenome</name>
    <dbReference type="NCBI Taxonomy" id="408172"/>
    <lineage>
        <taxon>unclassified sequences</taxon>
        <taxon>metagenomes</taxon>
        <taxon>ecological metagenomes</taxon>
    </lineage>
</organism>
<proteinExistence type="predicted"/>
<gene>
    <name evidence="1" type="ORF">METZ01_LOCUS365263</name>
</gene>
<dbReference type="SUPFAM" id="SSF53335">
    <property type="entry name" value="S-adenosyl-L-methionine-dependent methyltransferases"/>
    <property type="match status" value="1"/>
</dbReference>
<protein>
    <recommendedName>
        <fullName evidence="2">Methyltransferase type 11 domain-containing protein</fullName>
    </recommendedName>
</protein>
<name>A0A382SR57_9ZZZZ</name>
<accession>A0A382SR57</accession>
<sequence>MVIETIVGDLDYYKLPLDTYDLINVGFYMNHKLITEIKDSLKANGFVIYQQHYVIDQQVSGPSSKEFRLLNNEALKRFADFRVHYFSEGVEKHGDTTMALQSLVAQKMPGMYEVSL</sequence>